<keyword evidence="1" id="KW-0472">Membrane</keyword>
<dbReference type="Proteomes" id="UP000192940">
    <property type="component" value="Chromosome I"/>
</dbReference>
<protein>
    <recommendedName>
        <fullName evidence="2">DUF2062 domain-containing protein</fullName>
    </recommendedName>
</protein>
<sequence length="184" mass="21115">MLRKFLRTLKYYFLSLLRMKNSDHQIAIGFSSGFFPCWYPTFGIDILIAMAFSRMVRGNMAAAVIAASIGQLLWPLLFFINYKIGVLVSHLFSSTTPIKLQDVIHIPVPDRKYSVLADYFSKLGDMGLNFLIGSIVNSLVSSVVVYFIFRLLLCYYRKPLLLKIKRTSKRKRAQVEQIKDEEAS</sequence>
<keyword evidence="1" id="KW-0812">Transmembrane</keyword>
<keyword evidence="4" id="KW-1185">Reference proteome</keyword>
<dbReference type="PANTHER" id="PTHR40547:SF1">
    <property type="entry name" value="SLL0298 PROTEIN"/>
    <property type="match status" value="1"/>
</dbReference>
<gene>
    <name evidence="3" type="ORF">SAMN05661091_1234</name>
</gene>
<dbReference type="Pfam" id="PF09835">
    <property type="entry name" value="DUF2062"/>
    <property type="match status" value="1"/>
</dbReference>
<dbReference type="EMBL" id="LT840184">
    <property type="protein sequence ID" value="SMF75668.1"/>
    <property type="molecule type" value="Genomic_DNA"/>
</dbReference>
<dbReference type="AlphaFoldDB" id="A0A1X7GW79"/>
<evidence type="ECO:0000313" key="4">
    <source>
        <dbReference type="Proteomes" id="UP000192940"/>
    </source>
</evidence>
<dbReference type="InterPro" id="IPR018639">
    <property type="entry name" value="DUF2062"/>
</dbReference>
<organism evidence="3 4">
    <name type="scientific">Paenibacillus uliginis N3/975</name>
    <dbReference type="NCBI Taxonomy" id="1313296"/>
    <lineage>
        <taxon>Bacteria</taxon>
        <taxon>Bacillati</taxon>
        <taxon>Bacillota</taxon>
        <taxon>Bacilli</taxon>
        <taxon>Bacillales</taxon>
        <taxon>Paenibacillaceae</taxon>
        <taxon>Paenibacillus</taxon>
    </lineage>
</organism>
<feature type="transmembrane region" description="Helical" evidence="1">
    <location>
        <begin position="130"/>
        <end position="156"/>
    </location>
</feature>
<evidence type="ECO:0000256" key="1">
    <source>
        <dbReference type="SAM" id="Phobius"/>
    </source>
</evidence>
<name>A0A1X7GW79_9BACL</name>
<accession>A0A1X7GW79</accession>
<feature type="transmembrane region" description="Helical" evidence="1">
    <location>
        <begin position="60"/>
        <end position="82"/>
    </location>
</feature>
<evidence type="ECO:0000259" key="2">
    <source>
        <dbReference type="Pfam" id="PF09835"/>
    </source>
</evidence>
<dbReference type="PANTHER" id="PTHR40547">
    <property type="entry name" value="SLL0298 PROTEIN"/>
    <property type="match status" value="1"/>
</dbReference>
<proteinExistence type="predicted"/>
<feature type="transmembrane region" description="Helical" evidence="1">
    <location>
        <begin position="26"/>
        <end position="48"/>
    </location>
</feature>
<reference evidence="3 4" key="1">
    <citation type="submission" date="2017-04" db="EMBL/GenBank/DDBJ databases">
        <authorList>
            <person name="Afonso C.L."/>
            <person name="Miller P.J."/>
            <person name="Scott M.A."/>
            <person name="Spackman E."/>
            <person name="Goraichik I."/>
            <person name="Dimitrov K.M."/>
            <person name="Suarez D.L."/>
            <person name="Swayne D.E."/>
        </authorList>
    </citation>
    <scope>NUCLEOTIDE SEQUENCE [LARGE SCALE GENOMIC DNA]</scope>
    <source>
        <strain evidence="3 4">N3/975</strain>
    </source>
</reference>
<keyword evidence="1" id="KW-1133">Transmembrane helix</keyword>
<dbReference type="STRING" id="1313296.SAMN05661091_1234"/>
<feature type="domain" description="DUF2062" evidence="2">
    <location>
        <begin position="6"/>
        <end position="158"/>
    </location>
</feature>
<evidence type="ECO:0000313" key="3">
    <source>
        <dbReference type="EMBL" id="SMF75668.1"/>
    </source>
</evidence>